<dbReference type="Proteomes" id="UP000011864">
    <property type="component" value="Chromosome"/>
</dbReference>
<protein>
    <submittedName>
        <fullName evidence="2">Uncharacterized protein</fullName>
    </submittedName>
</protein>
<gene>
    <name evidence="2" type="ORF">C427_3408</name>
</gene>
<evidence type="ECO:0000313" key="3">
    <source>
        <dbReference type="Proteomes" id="UP000011864"/>
    </source>
</evidence>
<name>K7ASD4_9ALTE</name>
<dbReference type="HOGENOM" id="CLU_3314115_0_0_6"/>
<keyword evidence="1" id="KW-0732">Signal</keyword>
<accession>K7ASD4</accession>
<dbReference type="KEGG" id="gps:C427_3408"/>
<evidence type="ECO:0000313" key="2">
    <source>
        <dbReference type="EMBL" id="AGH45517.1"/>
    </source>
</evidence>
<organism evidence="2 3">
    <name type="scientific">Paraglaciecola psychrophila 170</name>
    <dbReference type="NCBI Taxonomy" id="1129794"/>
    <lineage>
        <taxon>Bacteria</taxon>
        <taxon>Pseudomonadati</taxon>
        <taxon>Pseudomonadota</taxon>
        <taxon>Gammaproteobacteria</taxon>
        <taxon>Alteromonadales</taxon>
        <taxon>Alteromonadaceae</taxon>
        <taxon>Paraglaciecola</taxon>
    </lineage>
</organism>
<dbReference type="EMBL" id="CP003837">
    <property type="protein sequence ID" value="AGH45517.1"/>
    <property type="molecule type" value="Genomic_DNA"/>
</dbReference>
<keyword evidence="3" id="KW-1185">Reference proteome</keyword>
<proteinExistence type="predicted"/>
<feature type="chain" id="PRO_5003899224" evidence="1">
    <location>
        <begin position="18"/>
        <end position="39"/>
    </location>
</feature>
<feature type="signal peptide" evidence="1">
    <location>
        <begin position="1"/>
        <end position="17"/>
    </location>
</feature>
<evidence type="ECO:0000256" key="1">
    <source>
        <dbReference type="SAM" id="SignalP"/>
    </source>
</evidence>
<dbReference type="AlphaFoldDB" id="K7ASD4"/>
<reference evidence="2 3" key="1">
    <citation type="journal article" date="2013" name="Genome Announc.">
        <title>Complete Genome Sequence of Glaciecola psychrophila Strain 170T.</title>
        <authorList>
            <person name="Yin J."/>
            <person name="Chen J."/>
            <person name="Liu G."/>
            <person name="Yu Y."/>
            <person name="Song L."/>
            <person name="Wang X."/>
            <person name="Qu X."/>
        </authorList>
    </citation>
    <scope>NUCLEOTIDE SEQUENCE [LARGE SCALE GENOMIC DNA]</scope>
    <source>
        <strain evidence="2 3">170</strain>
    </source>
</reference>
<sequence length="39" mass="4309">MFLGVFIFCFASCIAQAARFLVNSLACKSYKTPSTETLE</sequence>